<dbReference type="Gene3D" id="3.40.50.1820">
    <property type="entry name" value="alpha/beta hydrolase"/>
    <property type="match status" value="1"/>
</dbReference>
<dbReference type="PANTHER" id="PTHR11440">
    <property type="entry name" value="LECITHIN-CHOLESTEROL ACYLTRANSFERASE-RELATED"/>
    <property type="match status" value="1"/>
</dbReference>
<evidence type="ECO:0000256" key="1">
    <source>
        <dbReference type="SAM" id="MobiDB-lite"/>
    </source>
</evidence>
<name>A0A2C5Y1I4_9HYPO</name>
<feature type="compositionally biased region" description="Low complexity" evidence="1">
    <location>
        <begin position="1"/>
        <end position="23"/>
    </location>
</feature>
<feature type="region of interest" description="Disordered" evidence="1">
    <location>
        <begin position="81"/>
        <end position="118"/>
    </location>
</feature>
<organism evidence="2 3">
    <name type="scientific">Ophiocordyceps australis</name>
    <dbReference type="NCBI Taxonomy" id="1399860"/>
    <lineage>
        <taxon>Eukaryota</taxon>
        <taxon>Fungi</taxon>
        <taxon>Dikarya</taxon>
        <taxon>Ascomycota</taxon>
        <taxon>Pezizomycotina</taxon>
        <taxon>Sordariomycetes</taxon>
        <taxon>Hypocreomycetidae</taxon>
        <taxon>Hypocreales</taxon>
        <taxon>Ophiocordycipitaceae</taxon>
        <taxon>Ophiocordyceps</taxon>
    </lineage>
</organism>
<reference evidence="2 3" key="1">
    <citation type="submission" date="2017-06" db="EMBL/GenBank/DDBJ databases">
        <title>Ant-infecting Ophiocordyceps genomes reveal a high diversity of potential behavioral manipulation genes and a possible major role for enterotoxins.</title>
        <authorList>
            <person name="De Bekker C."/>
            <person name="Evans H.C."/>
            <person name="Brachmann A."/>
            <person name="Hughes D.P."/>
        </authorList>
    </citation>
    <scope>NUCLEOTIDE SEQUENCE [LARGE SCALE GENOMIC DNA]</scope>
    <source>
        <strain evidence="2 3">Map64</strain>
    </source>
</reference>
<gene>
    <name evidence="2" type="ORF">CDD81_6933</name>
</gene>
<sequence length="801" mass="86452">MVTRQKSQSLSYSRQSLSPLSSRVIAQPTPDDDDCVFDDADGAQAALQPAMSLAASHLTSCRTPAAEKAAALQHGQGEVGFFDGAVTDTEPEADSLGQSPHDEAANAPPVSRHPLPSPWVAGPKTIVVEKGPGRQRQSRGVLASAFAPTRHQTAPSTGQDSTLRKLQKAMPSLSLNMPTHLLPSLPTSFLGSFAGDQKQGQPPSKPPSLDLVAPQALGSKNSVAESALPSRPSVLRRVTSDDHLLYHSMSRASSLGDDERFHDVREMVNIRFMALKDSLPDVPNFRMPSFAKLQAASRMSSISLNTFFSSSTDEASSSSRNVASEREALAWTTPFDRALEELTGDIVILGGYRGSVLRSAEPPHQQLWAPVKLGFNMRKADLSVGLDSQDEDEMEKRIIPSGMLKHIGPVDISRKLFKRLRCCPNARSGKLRVWDYGYDWRLSPALLSHKLVEFVAGLPCNKAGVAPEARGATVIAHSLGGLITRHAVNQRPHLFAGVLYAGVPQRCINILGPMRNGDAVLFNEKLLTAAVNFSIRTSFLLLPDDGSCFIDKETGQRYPVDFFNADDWIKYRLSPCVAPVLAPSSREKQAVNSPLTSLFPSSLLRSGRWDKKASTGSDEMQQQQHESLGALLDGDATTIAPQLASSGAQPGMAAAAQPSLAPLPLIAGQDRYVAYLRRTLAATRQFRAELAHRPEYESSNVYPPQAVLYGKSIPTVYAAQVQGQQGIGCADAYDDLLFRPGDGVVLAREAMLPEGYSLVRGGRARTERGHLTMLGDLPAVGRALEALVWGRKKGIGLGQDV</sequence>
<dbReference type="Proteomes" id="UP000226192">
    <property type="component" value="Unassembled WGS sequence"/>
</dbReference>
<accession>A0A2C5Y1I4</accession>
<dbReference type="SUPFAM" id="SSF53474">
    <property type="entry name" value="alpha/beta-Hydrolases"/>
    <property type="match status" value="1"/>
</dbReference>
<dbReference type="InterPro" id="IPR029058">
    <property type="entry name" value="AB_hydrolase_fold"/>
</dbReference>
<evidence type="ECO:0000313" key="2">
    <source>
        <dbReference type="EMBL" id="PHH62547.1"/>
    </source>
</evidence>
<protein>
    <submittedName>
        <fullName evidence="2">Uncharacterized protein</fullName>
    </submittedName>
</protein>
<dbReference type="OrthoDB" id="10250441at2759"/>
<keyword evidence="3" id="KW-1185">Reference proteome</keyword>
<proteinExistence type="predicted"/>
<dbReference type="AlphaFoldDB" id="A0A2C5Y1I4"/>
<dbReference type="EMBL" id="NJET01000069">
    <property type="protein sequence ID" value="PHH62547.1"/>
    <property type="molecule type" value="Genomic_DNA"/>
</dbReference>
<comment type="caution">
    <text evidence="2">The sequence shown here is derived from an EMBL/GenBank/DDBJ whole genome shotgun (WGS) entry which is preliminary data.</text>
</comment>
<evidence type="ECO:0000313" key="3">
    <source>
        <dbReference type="Proteomes" id="UP000226192"/>
    </source>
</evidence>
<feature type="region of interest" description="Disordered" evidence="1">
    <location>
        <begin position="1"/>
        <end position="34"/>
    </location>
</feature>